<dbReference type="PATRIC" id="fig|446465.5.peg.706"/>
<proteinExistence type="predicted"/>
<accession>C7M9M8</accession>
<protein>
    <submittedName>
        <fullName evidence="5">Theronine dehydrogenase-like Zn-dependent dehydrogenase</fullName>
    </submittedName>
</protein>
<reference evidence="5 6" key="1">
    <citation type="journal article" date="2009" name="Stand. Genomic Sci.">
        <title>Complete genome sequence of Brachybacterium faecium type strain (Schefferle 6-10).</title>
        <authorList>
            <person name="Lapidus A."/>
            <person name="Pukall R."/>
            <person name="Labuttii K."/>
            <person name="Copeland A."/>
            <person name="Del Rio T.G."/>
            <person name="Nolan M."/>
            <person name="Chen F."/>
            <person name="Lucas S."/>
            <person name="Tice H."/>
            <person name="Cheng J.F."/>
            <person name="Bruce D."/>
            <person name="Goodwin L."/>
            <person name="Pitluck S."/>
            <person name="Rohde M."/>
            <person name="Goker M."/>
            <person name="Pati A."/>
            <person name="Ivanova N."/>
            <person name="Mavrommatis K."/>
            <person name="Chen A."/>
            <person name="Palaniappan K."/>
            <person name="D'haeseleer P."/>
            <person name="Chain P."/>
            <person name="Bristow J."/>
            <person name="Eisen J.A."/>
            <person name="Markowitz V."/>
            <person name="Hugenholtz P."/>
            <person name="Kyrpides N.C."/>
            <person name="Klenk H.P."/>
        </authorList>
    </citation>
    <scope>NUCLEOTIDE SEQUENCE [LARGE SCALE GENOMIC DNA]</scope>
    <source>
        <strain evidence="6">ATCC 43885 / DSM 4810 / JCM 11609 / LMG 19847 / NBRC 14762 / NCIMB 9860 / 6-10</strain>
    </source>
</reference>
<feature type="domain" description="Alcohol dehydrogenase-like N-terminal" evidence="4">
    <location>
        <begin position="24"/>
        <end position="130"/>
    </location>
</feature>
<evidence type="ECO:0000256" key="2">
    <source>
        <dbReference type="ARBA" id="ARBA00023002"/>
    </source>
</evidence>
<keyword evidence="6" id="KW-1185">Reference proteome</keyword>
<dbReference type="Pfam" id="PF08240">
    <property type="entry name" value="ADH_N"/>
    <property type="match status" value="1"/>
</dbReference>
<dbReference type="OrthoDB" id="9797931at2"/>
<dbReference type="InterPro" id="IPR036291">
    <property type="entry name" value="NAD(P)-bd_dom_sf"/>
</dbReference>
<dbReference type="SUPFAM" id="SSF50129">
    <property type="entry name" value="GroES-like"/>
    <property type="match status" value="1"/>
</dbReference>
<organism evidence="5 6">
    <name type="scientific">Brachybacterium faecium (strain ATCC 43885 / DSM 4810 / JCM 11609 / LMG 19847 / NBRC 14762 / NCIMB 9860 / 6-10)</name>
    <dbReference type="NCBI Taxonomy" id="446465"/>
    <lineage>
        <taxon>Bacteria</taxon>
        <taxon>Bacillati</taxon>
        <taxon>Actinomycetota</taxon>
        <taxon>Actinomycetes</taxon>
        <taxon>Micrococcales</taxon>
        <taxon>Dermabacteraceae</taxon>
        <taxon>Brachybacterium</taxon>
    </lineage>
</organism>
<dbReference type="KEGG" id="bfa:Bfae_07150"/>
<dbReference type="InterPro" id="IPR013149">
    <property type="entry name" value="ADH-like_C"/>
</dbReference>
<dbReference type="InterPro" id="IPR050129">
    <property type="entry name" value="Zn_alcohol_dh"/>
</dbReference>
<dbReference type="EMBL" id="CP001643">
    <property type="protein sequence ID" value="ACU84572.1"/>
    <property type="molecule type" value="Genomic_DNA"/>
</dbReference>
<keyword evidence="2" id="KW-0560">Oxidoreductase</keyword>
<dbReference type="AlphaFoldDB" id="C7M9M8"/>
<dbReference type="CDD" id="cd08261">
    <property type="entry name" value="Zn_ADH7"/>
    <property type="match status" value="1"/>
</dbReference>
<dbReference type="Gene3D" id="3.40.50.720">
    <property type="entry name" value="NAD(P)-binding Rossmann-like Domain"/>
    <property type="match status" value="1"/>
</dbReference>
<evidence type="ECO:0000256" key="1">
    <source>
        <dbReference type="ARBA" id="ARBA00001947"/>
    </source>
</evidence>
<dbReference type="GO" id="GO:0016491">
    <property type="term" value="F:oxidoreductase activity"/>
    <property type="evidence" value="ECO:0007669"/>
    <property type="project" value="UniProtKB-KW"/>
</dbReference>
<sequence length="340" mass="35736">MRSVRVTAPGAVEIVDVPAPVPRPGEALLRVRYAGICGSDLQVLRGTQPFASYPRVPGHEFSAEIVEIPGGSDRFAVGDVVTGVPYFEDGTCYSCRRGLLNACMHNETMGVHRDGAFQELITLPLDRLHAAEQVDPRDLALVEPFSIGYHAVLRGAVGDGDRVLVLGAGAIGLLTMLSAISRGAQVWVADIAASRLELAAQLGARGTVDLTSESLGDLVRAATDEDGFDVVCEATGQPVSFTNAIDAAAFGARLVLIGNGTREVTFNQSVLIKKELTVLGSRNSAGVFDTLIDLLRRQLVDVSPLRTSVIPLEAAPAALESAASGASGDVKVLIEFPGRP</sequence>
<dbReference type="InterPro" id="IPR011032">
    <property type="entry name" value="GroES-like_sf"/>
</dbReference>
<dbReference type="Proteomes" id="UP000001919">
    <property type="component" value="Chromosome"/>
</dbReference>
<comment type="cofactor">
    <cofactor evidence="1">
        <name>Zn(2+)</name>
        <dbReference type="ChEBI" id="CHEBI:29105"/>
    </cofactor>
</comment>
<dbReference type="eggNOG" id="COG1063">
    <property type="taxonomic scope" value="Bacteria"/>
</dbReference>
<name>C7M9M8_BRAFD</name>
<dbReference type="Gene3D" id="3.90.180.10">
    <property type="entry name" value="Medium-chain alcohol dehydrogenases, catalytic domain"/>
    <property type="match status" value="1"/>
</dbReference>
<evidence type="ECO:0000259" key="4">
    <source>
        <dbReference type="Pfam" id="PF08240"/>
    </source>
</evidence>
<dbReference type="InterPro" id="IPR013154">
    <property type="entry name" value="ADH-like_N"/>
</dbReference>
<dbReference type="SUPFAM" id="SSF51735">
    <property type="entry name" value="NAD(P)-binding Rossmann-fold domains"/>
    <property type="match status" value="1"/>
</dbReference>
<evidence type="ECO:0000313" key="5">
    <source>
        <dbReference type="EMBL" id="ACU84572.1"/>
    </source>
</evidence>
<gene>
    <name evidence="5" type="ordered locus">Bfae_07150</name>
</gene>
<dbReference type="PANTHER" id="PTHR43401">
    <property type="entry name" value="L-THREONINE 3-DEHYDROGENASE"/>
    <property type="match status" value="1"/>
</dbReference>
<dbReference type="PANTHER" id="PTHR43401:SF2">
    <property type="entry name" value="L-THREONINE 3-DEHYDROGENASE"/>
    <property type="match status" value="1"/>
</dbReference>
<evidence type="ECO:0000313" key="6">
    <source>
        <dbReference type="Proteomes" id="UP000001919"/>
    </source>
</evidence>
<feature type="domain" description="Alcohol dehydrogenase-like C-terminal" evidence="3">
    <location>
        <begin position="170"/>
        <end position="295"/>
    </location>
</feature>
<dbReference type="Pfam" id="PF00107">
    <property type="entry name" value="ADH_zinc_N"/>
    <property type="match status" value="1"/>
</dbReference>
<dbReference type="HOGENOM" id="CLU_026673_11_0_11"/>
<evidence type="ECO:0000259" key="3">
    <source>
        <dbReference type="Pfam" id="PF00107"/>
    </source>
</evidence>